<comment type="caution">
    <text evidence="2">The sequence shown here is derived from an EMBL/GenBank/DDBJ whole genome shotgun (WGS) entry which is preliminary data.</text>
</comment>
<feature type="region of interest" description="Disordered" evidence="1">
    <location>
        <begin position="97"/>
        <end position="120"/>
    </location>
</feature>
<dbReference type="EMBL" id="JBHSPA010000114">
    <property type="protein sequence ID" value="MFC5834634.1"/>
    <property type="molecule type" value="Genomic_DNA"/>
</dbReference>
<name>A0ABW1D9Y0_9ACTN</name>
<keyword evidence="3" id="KW-1185">Reference proteome</keyword>
<reference evidence="3" key="1">
    <citation type="journal article" date="2019" name="Int. J. Syst. Evol. Microbiol.">
        <title>The Global Catalogue of Microorganisms (GCM) 10K type strain sequencing project: providing services to taxonomists for standard genome sequencing and annotation.</title>
        <authorList>
            <consortium name="The Broad Institute Genomics Platform"/>
            <consortium name="The Broad Institute Genome Sequencing Center for Infectious Disease"/>
            <person name="Wu L."/>
            <person name="Ma J."/>
        </authorList>
    </citation>
    <scope>NUCLEOTIDE SEQUENCE [LARGE SCALE GENOMIC DNA]</scope>
    <source>
        <strain evidence="3">CCUG 53903</strain>
    </source>
</reference>
<gene>
    <name evidence="2" type="ORF">ACFPZ3_63250</name>
</gene>
<dbReference type="Proteomes" id="UP001596058">
    <property type="component" value="Unassembled WGS sequence"/>
</dbReference>
<evidence type="ECO:0000256" key="1">
    <source>
        <dbReference type="SAM" id="MobiDB-lite"/>
    </source>
</evidence>
<protein>
    <submittedName>
        <fullName evidence="2">Uncharacterized protein</fullName>
    </submittedName>
</protein>
<proteinExistence type="predicted"/>
<accession>A0ABW1D9Y0</accession>
<evidence type="ECO:0000313" key="2">
    <source>
        <dbReference type="EMBL" id="MFC5834634.1"/>
    </source>
</evidence>
<sequence length="120" mass="13292">MDTSPIEIWTTVAVTPLPSGWRNGYRLGGEIFIYPCPAVLLQEKRETSRFRVTESGREVWNDSTLDPPYETRAVFAENDRGTLDPATDTDNYIGTIGPDEDLDALLKGQTPGEEGSCDHS</sequence>
<evidence type="ECO:0000313" key="3">
    <source>
        <dbReference type="Proteomes" id="UP001596058"/>
    </source>
</evidence>
<dbReference type="RefSeq" id="WP_379524048.1">
    <property type="nucleotide sequence ID" value="NZ_JBHSPA010000114.1"/>
</dbReference>
<organism evidence="2 3">
    <name type="scientific">Nonomuraea insulae</name>
    <dbReference type="NCBI Taxonomy" id="1616787"/>
    <lineage>
        <taxon>Bacteria</taxon>
        <taxon>Bacillati</taxon>
        <taxon>Actinomycetota</taxon>
        <taxon>Actinomycetes</taxon>
        <taxon>Streptosporangiales</taxon>
        <taxon>Streptosporangiaceae</taxon>
        <taxon>Nonomuraea</taxon>
    </lineage>
</organism>